<gene>
    <name evidence="4" type="ORF">PENANT_c006G02681</name>
</gene>
<sequence>METETHHAPDGEFPHSPWVEIGAFSSPQHSPPMPEYNGFDYGPAPLMAVDASYNMSIPPPYASMPLPMPSHSWPSMLTHHSPFQEGGLPHVSAPTSVSPSAPMPPVRKTSTGGSTPRRTLTDEDRRQMCLYHEENKTAKQTDIGALFGVERSTVSKVLRQKEKYLNPDDGSRSPIKRAKGRVPDIEKALSNWARNYQRQGYPLSDEMIKEKALFFASTCGCPEGKDKVLTAAWLDKFKHRNNLLGAKVRRGSADIRSGSNSPTRINTDFSTGSALQSPTGPSPSSPIDGFGSPLSPTQSQEGIKRDIADALPELTGGYQHNYSKSTTSLDTTSSAGMISPTSTLVSESPFTPTSQSRLPVNSHNNNRPRSQTFPLVPIDPTLLTADATMDHQHTKRELQQSLSVQTLQSPLEMGDDEPKPIGLDQTNVIKRNRSNPEIKTFSMPPPSKSTTISPISSPGSPTQDEARRALELVMSYFEHQPAGLAAQEYLTIGKLMERLELAKSQSATLFSGLPRIDEHEDIAPRVTKKRSIHNMG</sequence>
<dbReference type="Pfam" id="PF03221">
    <property type="entry name" value="HTH_Tnp_Tc5"/>
    <property type="match status" value="1"/>
</dbReference>
<evidence type="ECO:0000256" key="1">
    <source>
        <dbReference type="ARBA" id="ARBA00023125"/>
    </source>
</evidence>
<comment type="caution">
    <text evidence="4">The sequence shown here is derived from an EMBL/GenBank/DDBJ whole genome shotgun (WGS) entry which is preliminary data.</text>
</comment>
<feature type="region of interest" description="Disordered" evidence="2">
    <location>
        <begin position="80"/>
        <end position="122"/>
    </location>
</feature>
<evidence type="ECO:0000313" key="4">
    <source>
        <dbReference type="EMBL" id="OQD87257.1"/>
    </source>
</evidence>
<dbReference type="EMBL" id="MDYN01000006">
    <property type="protein sequence ID" value="OQD87257.1"/>
    <property type="molecule type" value="Genomic_DNA"/>
</dbReference>
<evidence type="ECO:0000259" key="3">
    <source>
        <dbReference type="PROSITE" id="PS51253"/>
    </source>
</evidence>
<feature type="domain" description="HTH CENPB-type" evidence="3">
    <location>
        <begin position="173"/>
        <end position="247"/>
    </location>
</feature>
<dbReference type="PANTHER" id="PTHR19303:SF70">
    <property type="entry name" value="HTH CENPB-TYPE DOMAIN-CONTAINING PROTEIN"/>
    <property type="match status" value="1"/>
</dbReference>
<proteinExistence type="predicted"/>
<dbReference type="SUPFAM" id="SSF46689">
    <property type="entry name" value="Homeodomain-like"/>
    <property type="match status" value="2"/>
</dbReference>
<feature type="compositionally biased region" description="Basic and acidic residues" evidence="2">
    <location>
        <begin position="1"/>
        <end position="13"/>
    </location>
</feature>
<feature type="region of interest" description="Disordered" evidence="2">
    <location>
        <begin position="436"/>
        <end position="464"/>
    </location>
</feature>
<dbReference type="GO" id="GO:0005634">
    <property type="term" value="C:nucleus"/>
    <property type="evidence" value="ECO:0007669"/>
    <property type="project" value="TreeGrafter"/>
</dbReference>
<dbReference type="Gene3D" id="1.10.10.60">
    <property type="entry name" value="Homeodomain-like"/>
    <property type="match status" value="2"/>
</dbReference>
<feature type="compositionally biased region" description="Polar residues" evidence="2">
    <location>
        <begin position="257"/>
        <end position="279"/>
    </location>
</feature>
<dbReference type="PROSITE" id="PS51253">
    <property type="entry name" value="HTH_CENPB"/>
    <property type="match status" value="1"/>
</dbReference>
<dbReference type="SMART" id="SM00674">
    <property type="entry name" value="CENPB"/>
    <property type="match status" value="1"/>
</dbReference>
<feature type="compositionally biased region" description="Polar residues" evidence="2">
    <location>
        <begin position="335"/>
        <end position="373"/>
    </location>
</feature>
<feature type="region of interest" description="Disordered" evidence="2">
    <location>
        <begin position="1"/>
        <end position="35"/>
    </location>
</feature>
<dbReference type="InterPro" id="IPR006600">
    <property type="entry name" value="HTH_CenpB_DNA-bd_dom"/>
</dbReference>
<feature type="compositionally biased region" description="Low complexity" evidence="2">
    <location>
        <begin position="323"/>
        <end position="334"/>
    </location>
</feature>
<organism evidence="4 5">
    <name type="scientific">Penicillium antarcticum</name>
    <dbReference type="NCBI Taxonomy" id="416450"/>
    <lineage>
        <taxon>Eukaryota</taxon>
        <taxon>Fungi</taxon>
        <taxon>Dikarya</taxon>
        <taxon>Ascomycota</taxon>
        <taxon>Pezizomycotina</taxon>
        <taxon>Eurotiomycetes</taxon>
        <taxon>Eurotiomycetidae</taxon>
        <taxon>Eurotiales</taxon>
        <taxon>Aspergillaceae</taxon>
        <taxon>Penicillium</taxon>
    </lineage>
</organism>
<evidence type="ECO:0000313" key="5">
    <source>
        <dbReference type="Proteomes" id="UP000191672"/>
    </source>
</evidence>
<dbReference type="InterPro" id="IPR050863">
    <property type="entry name" value="CenT-Element_Derived"/>
</dbReference>
<feature type="compositionally biased region" description="Low complexity" evidence="2">
    <location>
        <begin position="89"/>
        <end position="100"/>
    </location>
</feature>
<name>A0A1V6QE50_9EURO</name>
<dbReference type="AlphaFoldDB" id="A0A1V6QE50"/>
<dbReference type="PANTHER" id="PTHR19303">
    <property type="entry name" value="TRANSPOSON"/>
    <property type="match status" value="1"/>
</dbReference>
<dbReference type="InterPro" id="IPR009057">
    <property type="entry name" value="Homeodomain-like_sf"/>
</dbReference>
<feature type="compositionally biased region" description="Polar residues" evidence="2">
    <location>
        <begin position="108"/>
        <end position="118"/>
    </location>
</feature>
<feature type="compositionally biased region" description="Low complexity" evidence="2">
    <location>
        <begin position="448"/>
        <end position="462"/>
    </location>
</feature>
<protein>
    <recommendedName>
        <fullName evidence="3">HTH CENPB-type domain-containing protein</fullName>
    </recommendedName>
</protein>
<dbReference type="GO" id="GO:0003677">
    <property type="term" value="F:DNA binding"/>
    <property type="evidence" value="ECO:0007669"/>
    <property type="project" value="UniProtKB-KW"/>
</dbReference>
<keyword evidence="5" id="KW-1185">Reference proteome</keyword>
<dbReference type="Proteomes" id="UP000191672">
    <property type="component" value="Unassembled WGS sequence"/>
</dbReference>
<evidence type="ECO:0000256" key="2">
    <source>
        <dbReference type="SAM" id="MobiDB-lite"/>
    </source>
</evidence>
<keyword evidence="1" id="KW-0238">DNA-binding</keyword>
<feature type="region of interest" description="Disordered" evidence="2">
    <location>
        <begin position="252"/>
        <end position="301"/>
    </location>
</feature>
<accession>A0A1V6QE50</accession>
<reference evidence="5" key="1">
    <citation type="journal article" date="2017" name="Nat. Microbiol.">
        <title>Global analysis of biosynthetic gene clusters reveals vast potential of secondary metabolite production in Penicillium species.</title>
        <authorList>
            <person name="Nielsen J.C."/>
            <person name="Grijseels S."/>
            <person name="Prigent S."/>
            <person name="Ji B."/>
            <person name="Dainat J."/>
            <person name="Nielsen K.F."/>
            <person name="Frisvad J.C."/>
            <person name="Workman M."/>
            <person name="Nielsen J."/>
        </authorList>
    </citation>
    <scope>NUCLEOTIDE SEQUENCE [LARGE SCALE GENOMIC DNA]</scope>
    <source>
        <strain evidence="5">IBT 31811</strain>
    </source>
</reference>
<feature type="region of interest" description="Disordered" evidence="2">
    <location>
        <begin position="318"/>
        <end position="375"/>
    </location>
</feature>